<comment type="subcellular location">
    <subcellularLocation>
        <location evidence="1">Cell outer membrane</location>
        <topology evidence="1">Multi-pass membrane protein</topology>
    </subcellularLocation>
</comment>
<dbReference type="Gene3D" id="2.40.170.20">
    <property type="entry name" value="TonB-dependent receptor, beta-barrel domain"/>
    <property type="match status" value="1"/>
</dbReference>
<evidence type="ECO:0000256" key="6">
    <source>
        <dbReference type="ARBA" id="ARBA00023237"/>
    </source>
</evidence>
<proteinExistence type="predicted"/>
<dbReference type="RefSeq" id="WP_138832939.1">
    <property type="nucleotide sequence ID" value="NZ_VCNI01000001.1"/>
</dbReference>
<evidence type="ECO:0000313" key="8">
    <source>
        <dbReference type="Proteomes" id="UP000751614"/>
    </source>
</evidence>
<dbReference type="EMBL" id="VCNI01000001">
    <property type="protein sequence ID" value="TMU56462.1"/>
    <property type="molecule type" value="Genomic_DNA"/>
</dbReference>
<reference evidence="7 8" key="1">
    <citation type="submission" date="2019-05" db="EMBL/GenBank/DDBJ databases">
        <title>Flagellimonas sp. AsT0115, sp. nov., isolated from a marine red algae, Asparagopsis taxiformis.</title>
        <authorList>
            <person name="Kim J."/>
            <person name="Jeong S.E."/>
            <person name="Jeon C.O."/>
        </authorList>
    </citation>
    <scope>NUCLEOTIDE SEQUENCE [LARGE SCALE GENOMIC DNA]</scope>
    <source>
        <strain evidence="7 8">AsT0115</strain>
    </source>
</reference>
<evidence type="ECO:0000313" key="7">
    <source>
        <dbReference type="EMBL" id="TMU56462.1"/>
    </source>
</evidence>
<organism evidence="7 8">
    <name type="scientific">Flagellimonas algicola</name>
    <dbReference type="NCBI Taxonomy" id="2583815"/>
    <lineage>
        <taxon>Bacteria</taxon>
        <taxon>Pseudomonadati</taxon>
        <taxon>Bacteroidota</taxon>
        <taxon>Flavobacteriia</taxon>
        <taxon>Flavobacteriales</taxon>
        <taxon>Flavobacteriaceae</taxon>
        <taxon>Flagellimonas</taxon>
    </lineage>
</organism>
<comment type="caution">
    <text evidence="7">The sequence shown here is derived from an EMBL/GenBank/DDBJ whole genome shotgun (WGS) entry which is preliminary data.</text>
</comment>
<keyword evidence="2" id="KW-0813">Transport</keyword>
<evidence type="ECO:0000256" key="3">
    <source>
        <dbReference type="ARBA" id="ARBA00022452"/>
    </source>
</evidence>
<keyword evidence="5" id="KW-0472">Membrane</keyword>
<keyword evidence="7" id="KW-0675">Receptor</keyword>
<evidence type="ECO:0000256" key="4">
    <source>
        <dbReference type="ARBA" id="ARBA00022692"/>
    </source>
</evidence>
<dbReference type="PANTHER" id="PTHR30069:SF49">
    <property type="entry name" value="OUTER MEMBRANE PROTEIN C"/>
    <property type="match status" value="1"/>
</dbReference>
<keyword evidence="4" id="KW-0812">Transmembrane</keyword>
<sequence>MKINSNLGRFSLGEIAPGNKVLVLAYLCLFPLFGQLYGQEFQMDSLTQTILPVSLEEVILISSYKKSLEHNSHHKPLSTLDEYLESSKKVNLIKRGAYAWEPILNDMGTERLAVTIDGMRIFGACTDRMDPITSYVDVSNLSDVHVTGGQQGAKQGATIGGAIDLRLEKSNFRPLDWTASIETGFESNNMAQIVGGELNYSNEQFYLDTDIIYRKADNYVDGNGEEIAYSQFEKYNLSANAGYKVAEGKQFLASFIFDEARDVGYPALPMDVSLARALIGSVSWEQSNFIGEFEQWETKLYANSITHVMDDSQRPDVPIRMDMPGWSDTYGYFSQAQLKLDDHTLLLKLDGFYNRSLAEMTMYPNDPNQQEMFMLTWPDVRTLNTGFYGEDTIGLQGGTLKLSTRATFQGFNVADSFGLNSLRIFYPEMEQRQTRFLKSVAAQFHKKFKTVHFTGGVSYGDRAPTVSEGFGFYLFNSFDNHDYIGNPDLKNEKALEAKLKLSVPLEKLSLGLDANYFHTMDYIIGEISPNLDVMTIGAEGVKVYNNLDYAALYNLGLDAGYKFSPALDLSGTVTYHRGKDQDDRNLPFISPLSYAAQLQYGNGSFSGSFSMRGAADQVNFNPEFGEDRTAAYTVFSASLGKTFSIQKDKMLVKAGVENMFDTFYSTYTDWNNIPRMGRNFYMTVSYAIN</sequence>
<name>A0ABY2WN84_9FLAO</name>
<accession>A0ABY2WN84</accession>
<dbReference type="InterPro" id="IPR036942">
    <property type="entry name" value="Beta-barrel_TonB_sf"/>
</dbReference>
<dbReference type="InterPro" id="IPR039426">
    <property type="entry name" value="TonB-dep_rcpt-like"/>
</dbReference>
<dbReference type="SUPFAM" id="SSF56935">
    <property type="entry name" value="Porins"/>
    <property type="match status" value="1"/>
</dbReference>
<keyword evidence="3" id="KW-1134">Transmembrane beta strand</keyword>
<dbReference type="Proteomes" id="UP000751614">
    <property type="component" value="Unassembled WGS sequence"/>
</dbReference>
<evidence type="ECO:0000256" key="2">
    <source>
        <dbReference type="ARBA" id="ARBA00022448"/>
    </source>
</evidence>
<keyword evidence="8" id="KW-1185">Reference proteome</keyword>
<protein>
    <submittedName>
        <fullName evidence="7">TonB-dependent receptor</fullName>
    </submittedName>
</protein>
<gene>
    <name evidence="7" type="ORF">FGG15_02685</name>
</gene>
<evidence type="ECO:0000256" key="1">
    <source>
        <dbReference type="ARBA" id="ARBA00004571"/>
    </source>
</evidence>
<evidence type="ECO:0000256" key="5">
    <source>
        <dbReference type="ARBA" id="ARBA00023136"/>
    </source>
</evidence>
<keyword evidence="6" id="KW-0998">Cell outer membrane</keyword>
<dbReference type="PANTHER" id="PTHR30069">
    <property type="entry name" value="TONB-DEPENDENT OUTER MEMBRANE RECEPTOR"/>
    <property type="match status" value="1"/>
</dbReference>